<dbReference type="InterPro" id="IPR036890">
    <property type="entry name" value="HATPase_C_sf"/>
</dbReference>
<evidence type="ECO:0000256" key="3">
    <source>
        <dbReference type="ARBA" id="ARBA00022763"/>
    </source>
</evidence>
<evidence type="ECO:0000256" key="2">
    <source>
        <dbReference type="ARBA" id="ARBA00021975"/>
    </source>
</evidence>
<keyword evidence="10" id="KW-1185">Reference proteome</keyword>
<gene>
    <name evidence="5 9" type="primary">mutL</name>
    <name evidence="9" type="ORF">ABC977_01140</name>
</gene>
<keyword evidence="9" id="KW-0255">Endonuclease</keyword>
<dbReference type="Gene3D" id="3.30.1540.20">
    <property type="entry name" value="MutL, C-terminal domain, dimerisation subdomain"/>
    <property type="match status" value="1"/>
</dbReference>
<keyword evidence="9" id="KW-0378">Hydrolase</keyword>
<dbReference type="Gene3D" id="3.30.1370.100">
    <property type="entry name" value="MutL, C-terminal domain, regulatory subdomain"/>
    <property type="match status" value="1"/>
</dbReference>
<dbReference type="InterPro" id="IPR014790">
    <property type="entry name" value="MutL_C"/>
</dbReference>
<dbReference type="SUPFAM" id="SSF54211">
    <property type="entry name" value="Ribosomal protein S5 domain 2-like"/>
    <property type="match status" value="1"/>
</dbReference>
<dbReference type="InterPro" id="IPR042121">
    <property type="entry name" value="MutL_C_regsub"/>
</dbReference>
<evidence type="ECO:0000259" key="8">
    <source>
        <dbReference type="SMART" id="SM01340"/>
    </source>
</evidence>
<dbReference type="InterPro" id="IPR042120">
    <property type="entry name" value="MutL_C_dimsub"/>
</dbReference>
<dbReference type="Pfam" id="PF08676">
    <property type="entry name" value="MutL_C"/>
    <property type="match status" value="1"/>
</dbReference>
<organism evidence="9 10">
    <name type="scientific">Thioalkalicoccus limnaeus</name>
    <dbReference type="NCBI Taxonomy" id="120681"/>
    <lineage>
        <taxon>Bacteria</taxon>
        <taxon>Pseudomonadati</taxon>
        <taxon>Pseudomonadota</taxon>
        <taxon>Gammaproteobacteria</taxon>
        <taxon>Chromatiales</taxon>
        <taxon>Chromatiaceae</taxon>
        <taxon>Thioalkalicoccus</taxon>
    </lineage>
</organism>
<dbReference type="InterPro" id="IPR038973">
    <property type="entry name" value="MutL/Mlh/Pms-like"/>
</dbReference>
<keyword evidence="9" id="KW-0540">Nuclease</keyword>
<proteinExistence type="inferred from homology"/>
<dbReference type="Gene3D" id="3.30.565.10">
    <property type="entry name" value="Histidine kinase-like ATPase, C-terminal domain"/>
    <property type="match status" value="1"/>
</dbReference>
<protein>
    <recommendedName>
        <fullName evidence="2 5">DNA mismatch repair protein MutL</fullName>
    </recommendedName>
</protein>
<dbReference type="NCBIfam" id="TIGR00585">
    <property type="entry name" value="mutl"/>
    <property type="match status" value="1"/>
</dbReference>
<dbReference type="RefSeq" id="WP_369665384.1">
    <property type="nucleotide sequence ID" value="NZ_JBDKXB010000001.1"/>
</dbReference>
<dbReference type="InterPro" id="IPR037198">
    <property type="entry name" value="MutL_C_sf"/>
</dbReference>
<dbReference type="GO" id="GO:0004519">
    <property type="term" value="F:endonuclease activity"/>
    <property type="evidence" value="ECO:0007669"/>
    <property type="project" value="UniProtKB-KW"/>
</dbReference>
<reference evidence="9 10" key="1">
    <citation type="submission" date="2024-05" db="EMBL/GenBank/DDBJ databases">
        <title>Genome Sequence and Characterization of the New Strain Purple Sulfur Bacterium of Genus Thioalkalicoccus.</title>
        <authorList>
            <person name="Bryantseva I.A."/>
            <person name="Kyndt J.A."/>
            <person name="Imhoff J.F."/>
        </authorList>
    </citation>
    <scope>NUCLEOTIDE SEQUENCE [LARGE SCALE GENOMIC DNA]</scope>
    <source>
        <strain evidence="9 10">Um2</strain>
    </source>
</reference>
<dbReference type="NCBIfam" id="NF000949">
    <property type="entry name" value="PRK00095.1-2"/>
    <property type="match status" value="1"/>
</dbReference>
<keyword evidence="4 5" id="KW-0234">DNA repair</keyword>
<dbReference type="InterPro" id="IPR013507">
    <property type="entry name" value="DNA_mismatch_S5_2-like"/>
</dbReference>
<feature type="domain" description="DNA mismatch repair protein S5" evidence="8">
    <location>
        <begin position="214"/>
        <end position="332"/>
    </location>
</feature>
<dbReference type="SUPFAM" id="SSF55874">
    <property type="entry name" value="ATPase domain of HSP90 chaperone/DNA topoisomerase II/histidine kinase"/>
    <property type="match status" value="1"/>
</dbReference>
<dbReference type="Pfam" id="PF13589">
    <property type="entry name" value="HATPase_c_3"/>
    <property type="match status" value="1"/>
</dbReference>
<accession>A0ABV4BCP4</accession>
<dbReference type="InterPro" id="IPR020568">
    <property type="entry name" value="Ribosomal_Su5_D2-typ_SF"/>
</dbReference>
<evidence type="ECO:0000313" key="10">
    <source>
        <dbReference type="Proteomes" id="UP001564408"/>
    </source>
</evidence>
<dbReference type="InterPro" id="IPR020667">
    <property type="entry name" value="DNA_mismatch_repair_MutL"/>
</dbReference>
<name>A0ABV4BCP4_9GAMM</name>
<dbReference type="CDD" id="cd03482">
    <property type="entry name" value="MutL_Trans_MutL"/>
    <property type="match status" value="1"/>
</dbReference>
<dbReference type="PANTHER" id="PTHR10073:SF12">
    <property type="entry name" value="DNA MISMATCH REPAIR PROTEIN MLH1"/>
    <property type="match status" value="1"/>
</dbReference>
<feature type="region of interest" description="Disordered" evidence="6">
    <location>
        <begin position="387"/>
        <end position="416"/>
    </location>
</feature>
<dbReference type="SMART" id="SM00853">
    <property type="entry name" value="MutL_C"/>
    <property type="match status" value="1"/>
</dbReference>
<evidence type="ECO:0000256" key="5">
    <source>
        <dbReference type="HAMAP-Rule" id="MF_00149"/>
    </source>
</evidence>
<sequence>MLKPIRLLPSQLIDQIAAGEVVERPASVAKELIENSLDAGAGRIDIDVEQGGIKRLRVRDDGHGIPAAELSLALSRHATSKIVELSDLEGVASLGFRGEALPSIASVSRLTLTSRVRGADLAWQVQNDGAADFDQPRPVAHPDGTTVEIRDLFFNVPARRKFLRTAKTELGHLEQVARCFALAQPGIALSLTHQGRVLFDLPAATDAAAIRQRLADLLGSGFVEQALEIDEQAGDLSLRGWVVRPAFSRSQGDRQFFFVNGRLVRDRLVAHAVRQAFKDVLHHGRHPAYLLHLAIPPAWVDVNVHPAKQEVRFRDGRQVHDFLNRALSRRLAEGAALGMGAPTLVGDAERSQLGVPSLALQAQEAWHQAVMPLRIRDRRSDYRFSDLVQGPEAPTAASGPVERTDAGDEGMPDTTAEMPPLGLAIAQLHGTYVLAQAADGLIIVDMHAAHERIGYERLKSAWATGRLTSQPLLVPISVAVDPSAVALVESQRLLLEDLGLVVDPLGRDRLAVRAIPALLRGADVGHLVQDLLADLAAHGDPGRVRDEIHRVLATMACHRAVRANRRLTLIEMNALLRDMERTERSDQCNHGRPTWIKLSQADLDRLFARGR</sequence>
<dbReference type="EMBL" id="JBDKXB010000001">
    <property type="protein sequence ID" value="MEY6431008.1"/>
    <property type="molecule type" value="Genomic_DNA"/>
</dbReference>
<keyword evidence="3 5" id="KW-0227">DNA damage</keyword>
<evidence type="ECO:0000256" key="6">
    <source>
        <dbReference type="SAM" id="MobiDB-lite"/>
    </source>
</evidence>
<dbReference type="Pfam" id="PF01119">
    <property type="entry name" value="DNA_mis_repair"/>
    <property type="match status" value="1"/>
</dbReference>
<evidence type="ECO:0000256" key="1">
    <source>
        <dbReference type="ARBA" id="ARBA00006082"/>
    </source>
</evidence>
<evidence type="ECO:0000259" key="7">
    <source>
        <dbReference type="SMART" id="SM00853"/>
    </source>
</evidence>
<dbReference type="InterPro" id="IPR002099">
    <property type="entry name" value="MutL/Mlh/PMS"/>
</dbReference>
<evidence type="ECO:0000256" key="4">
    <source>
        <dbReference type="ARBA" id="ARBA00023204"/>
    </source>
</evidence>
<comment type="caution">
    <text evidence="9">The sequence shown here is derived from an EMBL/GenBank/DDBJ whole genome shotgun (WGS) entry which is preliminary data.</text>
</comment>
<dbReference type="CDD" id="cd16926">
    <property type="entry name" value="HATPase_MutL-MLH-PMS-like"/>
    <property type="match status" value="1"/>
</dbReference>
<dbReference type="InterPro" id="IPR014762">
    <property type="entry name" value="DNA_mismatch_repair_CS"/>
</dbReference>
<comment type="similarity">
    <text evidence="1 5">Belongs to the DNA mismatch repair MutL/HexB family.</text>
</comment>
<evidence type="ECO:0000313" key="9">
    <source>
        <dbReference type="EMBL" id="MEY6431008.1"/>
    </source>
</evidence>
<dbReference type="InterPro" id="IPR014721">
    <property type="entry name" value="Ribsml_uS5_D2-typ_fold_subgr"/>
</dbReference>
<dbReference type="HAMAP" id="MF_00149">
    <property type="entry name" value="DNA_mis_repair"/>
    <property type="match status" value="1"/>
</dbReference>
<dbReference type="SMART" id="SM01340">
    <property type="entry name" value="DNA_mis_repair"/>
    <property type="match status" value="1"/>
</dbReference>
<dbReference type="SUPFAM" id="SSF118116">
    <property type="entry name" value="DNA mismatch repair protein MutL"/>
    <property type="match status" value="1"/>
</dbReference>
<dbReference type="Gene3D" id="3.30.230.10">
    <property type="match status" value="1"/>
</dbReference>
<dbReference type="PANTHER" id="PTHR10073">
    <property type="entry name" value="DNA MISMATCH REPAIR PROTEIN MLH, PMS, MUTL"/>
    <property type="match status" value="1"/>
</dbReference>
<feature type="domain" description="MutL C-terminal dimerisation" evidence="7">
    <location>
        <begin position="424"/>
        <end position="567"/>
    </location>
</feature>
<dbReference type="PROSITE" id="PS00058">
    <property type="entry name" value="DNA_MISMATCH_REPAIR_1"/>
    <property type="match status" value="1"/>
</dbReference>
<dbReference type="Proteomes" id="UP001564408">
    <property type="component" value="Unassembled WGS sequence"/>
</dbReference>
<comment type="function">
    <text evidence="5">This protein is involved in the repair of mismatches in DNA. It is required for dam-dependent methyl-directed DNA mismatch repair. May act as a 'molecular matchmaker', a protein that promotes the formation of a stable complex between two or more DNA-binding proteins in an ATP-dependent manner without itself being part of a final effector complex.</text>
</comment>